<dbReference type="Pfam" id="PF00561">
    <property type="entry name" value="Abhydrolase_1"/>
    <property type="match status" value="1"/>
</dbReference>
<keyword evidence="3" id="KW-1185">Reference proteome</keyword>
<gene>
    <name evidence="2" type="ORF">SAMN05444000_105110</name>
</gene>
<organism evidence="2 3">
    <name type="scientific">Shimia gijangensis</name>
    <dbReference type="NCBI Taxonomy" id="1470563"/>
    <lineage>
        <taxon>Bacteria</taxon>
        <taxon>Pseudomonadati</taxon>
        <taxon>Pseudomonadota</taxon>
        <taxon>Alphaproteobacteria</taxon>
        <taxon>Rhodobacterales</taxon>
        <taxon>Roseobacteraceae</taxon>
    </lineage>
</organism>
<dbReference type="InterPro" id="IPR050228">
    <property type="entry name" value="Carboxylesterase_BioH"/>
</dbReference>
<proteinExistence type="predicted"/>
<dbReference type="InterPro" id="IPR029058">
    <property type="entry name" value="AB_hydrolase_fold"/>
</dbReference>
<protein>
    <submittedName>
        <fullName evidence="2">Pimeloyl-ACP methyl ester carboxylesterase</fullName>
    </submittedName>
</protein>
<evidence type="ECO:0000259" key="1">
    <source>
        <dbReference type="Pfam" id="PF00561"/>
    </source>
</evidence>
<dbReference type="Gene3D" id="3.40.50.1820">
    <property type="entry name" value="alpha/beta hydrolase"/>
    <property type="match status" value="1"/>
</dbReference>
<dbReference type="STRING" id="1470563.SAMN05444000_105110"/>
<dbReference type="RefSeq" id="WP_245815138.1">
    <property type="nucleotide sequence ID" value="NZ_FQZQ01000005.1"/>
</dbReference>
<dbReference type="PANTHER" id="PTHR43194:SF2">
    <property type="entry name" value="PEROXISOMAL MEMBRANE PROTEIN LPX1"/>
    <property type="match status" value="1"/>
</dbReference>
<evidence type="ECO:0000313" key="3">
    <source>
        <dbReference type="Proteomes" id="UP000183982"/>
    </source>
</evidence>
<accession>A0A1M6GSD5</accession>
<dbReference type="InterPro" id="IPR000073">
    <property type="entry name" value="AB_hydrolase_1"/>
</dbReference>
<dbReference type="SUPFAM" id="SSF53474">
    <property type="entry name" value="alpha/beta-Hydrolases"/>
    <property type="match status" value="1"/>
</dbReference>
<dbReference type="AlphaFoldDB" id="A0A1M6GSD5"/>
<dbReference type="Proteomes" id="UP000183982">
    <property type="component" value="Unassembled WGS sequence"/>
</dbReference>
<evidence type="ECO:0000313" key="2">
    <source>
        <dbReference type="EMBL" id="SHJ12863.1"/>
    </source>
</evidence>
<name>A0A1M6GSD5_9RHOB</name>
<dbReference type="PANTHER" id="PTHR43194">
    <property type="entry name" value="HYDROLASE ALPHA/BETA FOLD FAMILY"/>
    <property type="match status" value="1"/>
</dbReference>
<reference evidence="3" key="1">
    <citation type="submission" date="2016-11" db="EMBL/GenBank/DDBJ databases">
        <authorList>
            <person name="Varghese N."/>
            <person name="Submissions S."/>
        </authorList>
    </citation>
    <scope>NUCLEOTIDE SEQUENCE [LARGE SCALE GENOMIC DNA]</scope>
    <source>
        <strain evidence="3">DSM 100564</strain>
    </source>
</reference>
<dbReference type="EMBL" id="FQZQ01000005">
    <property type="protein sequence ID" value="SHJ12863.1"/>
    <property type="molecule type" value="Genomic_DNA"/>
</dbReference>
<feature type="domain" description="AB hydrolase-1" evidence="1">
    <location>
        <begin position="27"/>
        <end position="189"/>
    </location>
</feature>
<sequence>MITPRHEFIAACGHEIHVTLWGDPAAKPIVMWHGLARTGRDFDELAGVLGESHFVLCPDTFGRGLSSWSVAPETDYSVAHMADTAEALLDHFDLNQTGWLGTSMGGLIGMYLASDHRAERLNYLIINDIGPEVPQDAVDRILTYAADLPVFASFGEAETWLRTVYAPFGEAPDDFWRRMTLTSLRRRDDGMLTLHYDPQIIRQFDCFADELNSWDRYARISLPTHVLAGAYSDILTTPILERMCTEGPLPQVSVFDNCGHAPALASPEDIDFLCSVIDRLESREHA</sequence>